<feature type="transmembrane region" description="Helical" evidence="1">
    <location>
        <begin position="87"/>
        <end position="105"/>
    </location>
</feature>
<gene>
    <name evidence="2" type="ORF">Acor_30750</name>
</gene>
<name>A0A5M3W1L0_9ACTN</name>
<feature type="transmembrane region" description="Helical" evidence="1">
    <location>
        <begin position="126"/>
        <end position="144"/>
    </location>
</feature>
<accession>A0A5M3W1L0</accession>
<dbReference type="Proteomes" id="UP000334990">
    <property type="component" value="Unassembled WGS sequence"/>
</dbReference>
<feature type="transmembrane region" description="Helical" evidence="1">
    <location>
        <begin position="269"/>
        <end position="290"/>
    </location>
</feature>
<comment type="caution">
    <text evidence="2">The sequence shown here is derived from an EMBL/GenBank/DDBJ whole genome shotgun (WGS) entry which is preliminary data.</text>
</comment>
<feature type="transmembrane region" description="Helical" evidence="1">
    <location>
        <begin position="226"/>
        <end position="248"/>
    </location>
</feature>
<reference evidence="2 3" key="1">
    <citation type="submission" date="2019-10" db="EMBL/GenBank/DDBJ databases">
        <title>Whole genome shotgun sequence of Acrocarpospora corrugata NBRC 13972.</title>
        <authorList>
            <person name="Ichikawa N."/>
            <person name="Kimura A."/>
            <person name="Kitahashi Y."/>
            <person name="Komaki H."/>
            <person name="Oguchi A."/>
        </authorList>
    </citation>
    <scope>NUCLEOTIDE SEQUENCE [LARGE SCALE GENOMIC DNA]</scope>
    <source>
        <strain evidence="2 3">NBRC 13972</strain>
    </source>
</reference>
<organism evidence="2 3">
    <name type="scientific">Acrocarpospora corrugata</name>
    <dbReference type="NCBI Taxonomy" id="35763"/>
    <lineage>
        <taxon>Bacteria</taxon>
        <taxon>Bacillati</taxon>
        <taxon>Actinomycetota</taxon>
        <taxon>Actinomycetes</taxon>
        <taxon>Streptosporangiales</taxon>
        <taxon>Streptosporangiaceae</taxon>
        <taxon>Acrocarpospora</taxon>
    </lineage>
</organism>
<keyword evidence="3" id="KW-1185">Reference proteome</keyword>
<dbReference type="EMBL" id="BLAD01000048">
    <property type="protein sequence ID" value="GES01011.1"/>
    <property type="molecule type" value="Genomic_DNA"/>
</dbReference>
<sequence>MDRLLSWAVRLLPPHRRDWGEALQAESGHVQGRSARLRWQAGGLLLVAREAGMIRSIGYTFSAVVAGAALVWLDWHPGTENVAAPTNRAATIAVVTLLAVLPWLTRPFLGPVADNRAARIVRVGGYLAMYALLGVIVGLSRFAGSRFDHFVAFDQANHDAEMRSGAVVGAILVLTLLGGYALLILTATSRRVSADPATLAAGSGLGVAAALVVYTLMPLGGLPDSAAYLGVLTLLPLGLLLAAGPVAARYTRRPATFTATARRGTLAGLYAGTAAALVVAILTITTMLTLPGQVDLKWANPSPSVPHGTPFEIQMSVGDSAAKYEAGLIAGPLLGLLLGAFGGLVTPRRKDGS</sequence>
<feature type="transmembrane region" description="Helical" evidence="1">
    <location>
        <begin position="57"/>
        <end position="75"/>
    </location>
</feature>
<dbReference type="AlphaFoldDB" id="A0A5M3W1L0"/>
<evidence type="ECO:0000313" key="2">
    <source>
        <dbReference type="EMBL" id="GES01011.1"/>
    </source>
</evidence>
<protein>
    <submittedName>
        <fullName evidence="2">Uncharacterized protein</fullName>
    </submittedName>
</protein>
<feature type="transmembrane region" description="Helical" evidence="1">
    <location>
        <begin position="164"/>
        <end position="185"/>
    </location>
</feature>
<dbReference type="OrthoDB" id="5185522at2"/>
<keyword evidence="1" id="KW-1133">Transmembrane helix</keyword>
<evidence type="ECO:0000256" key="1">
    <source>
        <dbReference type="SAM" id="Phobius"/>
    </source>
</evidence>
<proteinExistence type="predicted"/>
<keyword evidence="1" id="KW-0472">Membrane</keyword>
<evidence type="ECO:0000313" key="3">
    <source>
        <dbReference type="Proteomes" id="UP000334990"/>
    </source>
</evidence>
<feature type="transmembrane region" description="Helical" evidence="1">
    <location>
        <begin position="197"/>
        <end position="220"/>
    </location>
</feature>
<dbReference type="RefSeq" id="WP_155337319.1">
    <property type="nucleotide sequence ID" value="NZ_BAAABN010000002.1"/>
</dbReference>
<feature type="transmembrane region" description="Helical" evidence="1">
    <location>
        <begin position="326"/>
        <end position="345"/>
    </location>
</feature>
<keyword evidence="1" id="KW-0812">Transmembrane</keyword>